<organism evidence="1 2">
    <name type="scientific">Halomonas flagellata</name>
    <dbReference type="NCBI Taxonomy" id="2920385"/>
    <lineage>
        <taxon>Bacteria</taxon>
        <taxon>Pseudomonadati</taxon>
        <taxon>Pseudomonadota</taxon>
        <taxon>Gammaproteobacteria</taxon>
        <taxon>Oceanospirillales</taxon>
        <taxon>Halomonadaceae</taxon>
        <taxon>Halomonas</taxon>
    </lineage>
</organism>
<evidence type="ECO:0000313" key="2">
    <source>
        <dbReference type="Proteomes" id="UP001202117"/>
    </source>
</evidence>
<dbReference type="Gene3D" id="3.30.479.10">
    <property type="entry name" value="6-pyruvoyl tetrahydropterin synthase/QueD"/>
    <property type="match status" value="1"/>
</dbReference>
<gene>
    <name evidence="1" type="ORF">MKP05_12540</name>
</gene>
<protein>
    <submittedName>
        <fullName evidence="1">6-carboxytetrahydropterin synthase</fullName>
    </submittedName>
</protein>
<keyword evidence="2" id="KW-1185">Reference proteome</keyword>
<dbReference type="EMBL" id="JAKVPY010000014">
    <property type="protein sequence ID" value="MCH4563953.1"/>
    <property type="molecule type" value="Genomic_DNA"/>
</dbReference>
<reference evidence="1 2" key="1">
    <citation type="submission" date="2022-02" db="EMBL/GenBank/DDBJ databases">
        <title>Halomonas fukangensis sp. nov., a halophilic bacterium isolated from a bulk soil of Kalidium foliatum at Fukang.</title>
        <authorList>
            <person name="Huang Y."/>
        </authorList>
    </citation>
    <scope>NUCLEOTIDE SEQUENCE [LARGE SCALE GENOMIC DNA]</scope>
    <source>
        <strain evidence="1 2">EGI 63088</strain>
    </source>
</reference>
<dbReference type="InterPro" id="IPR038418">
    <property type="entry name" value="6-PTP_synth/QueD_sf"/>
</dbReference>
<evidence type="ECO:0000313" key="1">
    <source>
        <dbReference type="EMBL" id="MCH4563953.1"/>
    </source>
</evidence>
<dbReference type="RefSeq" id="WP_240568577.1">
    <property type="nucleotide sequence ID" value="NZ_JAKVPY010000014.1"/>
</dbReference>
<comment type="caution">
    <text evidence="1">The sequence shown here is derived from an EMBL/GenBank/DDBJ whole genome shotgun (WGS) entry which is preliminary data.</text>
</comment>
<dbReference type="SUPFAM" id="SSF55620">
    <property type="entry name" value="Tetrahydrobiopterin biosynthesis enzymes-like"/>
    <property type="match status" value="1"/>
</dbReference>
<sequence length="61" mass="6995">MYRLNVRDHFMIAHGLHSEIFGPVRRIHGASYVIDVGFQLDAMSVTLYESHLSWTGCEDKS</sequence>
<dbReference type="Proteomes" id="UP001202117">
    <property type="component" value="Unassembled WGS sequence"/>
</dbReference>
<name>A0ABS9RVS6_9GAMM</name>
<proteinExistence type="predicted"/>
<accession>A0ABS9RVS6</accession>